<dbReference type="EMBL" id="JAJJMB010008936">
    <property type="protein sequence ID" value="KAI3919110.1"/>
    <property type="molecule type" value="Genomic_DNA"/>
</dbReference>
<dbReference type="GO" id="GO:0005524">
    <property type="term" value="F:ATP binding"/>
    <property type="evidence" value="ECO:0007669"/>
    <property type="project" value="UniProtKB-KW"/>
</dbReference>
<dbReference type="Gene3D" id="1.10.8.430">
    <property type="entry name" value="Helical domain of apoptotic protease-activating factors"/>
    <property type="match status" value="1"/>
</dbReference>
<dbReference type="SUPFAM" id="SSF52540">
    <property type="entry name" value="P-loop containing nucleoside triphosphate hydrolases"/>
    <property type="match status" value="1"/>
</dbReference>
<evidence type="ECO:0000259" key="3">
    <source>
        <dbReference type="Pfam" id="PF00931"/>
    </source>
</evidence>
<dbReference type="GO" id="GO:0006952">
    <property type="term" value="P:defense response"/>
    <property type="evidence" value="ECO:0007669"/>
    <property type="project" value="UniProtKB-KW"/>
</dbReference>
<comment type="caution">
    <text evidence="4">The sequence shown here is derived from an EMBL/GenBank/DDBJ whole genome shotgun (WGS) entry which is preliminary data.</text>
</comment>
<accession>A0AAD4SSA7</accession>
<keyword evidence="1" id="KW-0611">Plant defense</keyword>
<reference evidence="4" key="1">
    <citation type="submission" date="2022-04" db="EMBL/GenBank/DDBJ databases">
        <title>A functionally conserved STORR gene fusion in Papaver species that diverged 16.8 million years ago.</title>
        <authorList>
            <person name="Catania T."/>
        </authorList>
    </citation>
    <scope>NUCLEOTIDE SEQUENCE</scope>
    <source>
        <strain evidence="4">S-188037</strain>
    </source>
</reference>
<dbReference type="InterPro" id="IPR042197">
    <property type="entry name" value="Apaf_helical"/>
</dbReference>
<dbReference type="InterPro" id="IPR027417">
    <property type="entry name" value="P-loop_NTPase"/>
</dbReference>
<dbReference type="GO" id="GO:0043531">
    <property type="term" value="F:ADP binding"/>
    <property type="evidence" value="ECO:0007669"/>
    <property type="project" value="InterPro"/>
</dbReference>
<dbReference type="Pfam" id="PF00931">
    <property type="entry name" value="NB-ARC"/>
    <property type="match status" value="1"/>
</dbReference>
<dbReference type="FunFam" id="3.40.50.300:FF:001091">
    <property type="entry name" value="Probable disease resistance protein At1g61300"/>
    <property type="match status" value="1"/>
</dbReference>
<protein>
    <recommendedName>
        <fullName evidence="3">NB-ARC domain-containing protein</fullName>
    </recommendedName>
</protein>
<dbReference type="Gene3D" id="3.40.50.300">
    <property type="entry name" value="P-loop containing nucleotide triphosphate hydrolases"/>
    <property type="match status" value="1"/>
</dbReference>
<name>A0AAD4SSA7_9MAGN</name>
<keyword evidence="5" id="KW-1185">Reference proteome</keyword>
<gene>
    <name evidence="4" type="ORF">MKW98_016663</name>
</gene>
<feature type="domain" description="NB-ARC" evidence="3">
    <location>
        <begin position="162"/>
        <end position="329"/>
    </location>
</feature>
<dbReference type="Proteomes" id="UP001202328">
    <property type="component" value="Unassembled WGS sequence"/>
</dbReference>
<sequence length="392" mass="44204">MDIGSLVLDIFSHLWTCSTHNTDYVCKLKQNLITLETSFNSLRCQRYDVVRRIDMAELNPAQPAKRTNVVSDWLQRVQALETEVHMILENNEDIKNGGGCYFCCWGGRNCWSAYRLGKLMSRKQIMVENLLREANIQDVTYKCQPDPLQQIPTVEVVGMDAKSNEVLESLVTEGNLVRVLGLYGMGGVGKTTLLQKVNNEFANRKQFDIVIFVAVSKDLDLKSIQTQMGKKLGVSWAEETNVNERAKDIFVLSINKKLLLLLDDIWEGIDLETIGVSKYTFQITGSKVVFTTRNKQVCGFMEADKSIKIECLDEDQAWSLFQQKVKQEALSCHPDVPEVAKKIAKECCGLPLALIAIGRTMSTKTDLQQWQHALHTLHESASKFSGMVCQVA</sequence>
<evidence type="ECO:0000313" key="5">
    <source>
        <dbReference type="Proteomes" id="UP001202328"/>
    </source>
</evidence>
<dbReference type="FunFam" id="1.10.8.430:FF:000003">
    <property type="entry name" value="Probable disease resistance protein At5g66910"/>
    <property type="match status" value="1"/>
</dbReference>
<dbReference type="InterPro" id="IPR050905">
    <property type="entry name" value="Plant_NBS-LRR"/>
</dbReference>
<proteinExistence type="predicted"/>
<keyword evidence="2" id="KW-0547">Nucleotide-binding</keyword>
<evidence type="ECO:0000256" key="1">
    <source>
        <dbReference type="ARBA" id="ARBA00022821"/>
    </source>
</evidence>
<keyword evidence="2" id="KW-0067">ATP-binding</keyword>
<organism evidence="4 5">
    <name type="scientific">Papaver atlanticum</name>
    <dbReference type="NCBI Taxonomy" id="357466"/>
    <lineage>
        <taxon>Eukaryota</taxon>
        <taxon>Viridiplantae</taxon>
        <taxon>Streptophyta</taxon>
        <taxon>Embryophyta</taxon>
        <taxon>Tracheophyta</taxon>
        <taxon>Spermatophyta</taxon>
        <taxon>Magnoliopsida</taxon>
        <taxon>Ranunculales</taxon>
        <taxon>Papaveraceae</taxon>
        <taxon>Papaveroideae</taxon>
        <taxon>Papaver</taxon>
    </lineage>
</organism>
<evidence type="ECO:0000256" key="2">
    <source>
        <dbReference type="ARBA" id="ARBA00022840"/>
    </source>
</evidence>
<dbReference type="PRINTS" id="PR00364">
    <property type="entry name" value="DISEASERSIST"/>
</dbReference>
<dbReference type="AlphaFoldDB" id="A0AAD4SSA7"/>
<dbReference type="PANTHER" id="PTHR33463:SF220">
    <property type="entry name" value="NB-ARC DOMAIN-CONTAINING PROTEIN"/>
    <property type="match status" value="1"/>
</dbReference>
<dbReference type="PANTHER" id="PTHR33463">
    <property type="entry name" value="NB-ARC DOMAIN-CONTAINING PROTEIN-RELATED"/>
    <property type="match status" value="1"/>
</dbReference>
<dbReference type="InterPro" id="IPR002182">
    <property type="entry name" value="NB-ARC"/>
</dbReference>
<evidence type="ECO:0000313" key="4">
    <source>
        <dbReference type="EMBL" id="KAI3919110.1"/>
    </source>
</evidence>